<organism evidence="1 2">
    <name type="scientific">Punica granatum</name>
    <name type="common">Pomegranate</name>
    <dbReference type="NCBI Taxonomy" id="22663"/>
    <lineage>
        <taxon>Eukaryota</taxon>
        <taxon>Viridiplantae</taxon>
        <taxon>Streptophyta</taxon>
        <taxon>Embryophyta</taxon>
        <taxon>Tracheophyta</taxon>
        <taxon>Spermatophyta</taxon>
        <taxon>Magnoliopsida</taxon>
        <taxon>eudicotyledons</taxon>
        <taxon>Gunneridae</taxon>
        <taxon>Pentapetalae</taxon>
        <taxon>rosids</taxon>
        <taxon>malvids</taxon>
        <taxon>Myrtales</taxon>
        <taxon>Lythraceae</taxon>
        <taxon>Punica</taxon>
    </lineage>
</organism>
<keyword evidence="2" id="KW-1185">Reference proteome</keyword>
<sequence length="89" mass="9794">MGMMVEAVSDNFAALVDRCYQKYNLTCILLNINCLIGKNDAIYLLEWSPELLGVTSDLPWMGGRGVVAGCAPNLPSSLSLGRERERKCK</sequence>
<dbReference type="EMBL" id="PGOL01042902">
    <property type="protein sequence ID" value="PKH93959.1"/>
    <property type="molecule type" value="Genomic_DNA"/>
</dbReference>
<comment type="caution">
    <text evidence="1">The sequence shown here is derived from an EMBL/GenBank/DDBJ whole genome shotgun (WGS) entry which is preliminary data.</text>
</comment>
<protein>
    <submittedName>
        <fullName evidence="1">Uncharacterized protein</fullName>
    </submittedName>
</protein>
<dbReference type="AlphaFoldDB" id="A0A2I0H2L1"/>
<evidence type="ECO:0000313" key="2">
    <source>
        <dbReference type="Proteomes" id="UP000233551"/>
    </source>
</evidence>
<name>A0A2I0H2L1_PUNGR</name>
<proteinExistence type="predicted"/>
<gene>
    <name evidence="1" type="ORF">CRG98_049801</name>
</gene>
<evidence type="ECO:0000313" key="1">
    <source>
        <dbReference type="EMBL" id="PKH93959.1"/>
    </source>
</evidence>
<dbReference type="Proteomes" id="UP000233551">
    <property type="component" value="Unassembled WGS sequence"/>
</dbReference>
<accession>A0A2I0H2L1</accession>
<reference evidence="1 2" key="1">
    <citation type="submission" date="2017-11" db="EMBL/GenBank/DDBJ databases">
        <title>De-novo sequencing of pomegranate (Punica granatum L.) genome.</title>
        <authorList>
            <person name="Akparov Z."/>
            <person name="Amiraslanov A."/>
            <person name="Hajiyeva S."/>
            <person name="Abbasov M."/>
            <person name="Kaur K."/>
            <person name="Hamwieh A."/>
            <person name="Solovyev V."/>
            <person name="Salamov A."/>
            <person name="Braich B."/>
            <person name="Kosarev P."/>
            <person name="Mahmoud A."/>
            <person name="Hajiyev E."/>
            <person name="Babayeva S."/>
            <person name="Izzatullayeva V."/>
            <person name="Mammadov A."/>
            <person name="Mammadov A."/>
            <person name="Sharifova S."/>
            <person name="Ojaghi J."/>
            <person name="Eynullazada K."/>
            <person name="Bayramov B."/>
            <person name="Abdulazimova A."/>
            <person name="Shahmuradov I."/>
        </authorList>
    </citation>
    <scope>NUCLEOTIDE SEQUENCE [LARGE SCALE GENOMIC DNA]</scope>
    <source>
        <strain evidence="2">cv. AG2017</strain>
        <tissue evidence="1">Leaf</tissue>
    </source>
</reference>